<dbReference type="Proteomes" id="UP000070412">
    <property type="component" value="Unassembled WGS sequence"/>
</dbReference>
<feature type="region of interest" description="Disordered" evidence="1">
    <location>
        <begin position="261"/>
        <end position="280"/>
    </location>
</feature>
<evidence type="ECO:0000313" key="4">
    <source>
        <dbReference type="Proteomes" id="UP000070412"/>
    </source>
</evidence>
<dbReference type="OMA" id="IAMIEIS"/>
<dbReference type="AlphaFoldDB" id="A0A834REQ4"/>
<accession>A0A834REQ4</accession>
<sequence length="362" mass="39813">MDGKNFFMITFYVIAMIEISYARGYGPKYENTQQSRIKLNLGLHVPPIIVKVPRLEMPQLIIGANLIKNPKAKPLTINLPPPPSISFGDSGGNKYGGGGGGGGAGYSQYAVSGSQVSQVVRPSQDYRAHQGHSESPHPGYPAVQGPQPIPVPNLHHQHYPQYHHQSHTAPSYLPPPTQAESYPNVMAVPPPPSPSYVHPPMPYYPQPPSSPSNPIQSYPIQQHYYPYHHPSESVPQPYQAPPPSESSPGEAPIDVGFKSSLQAESYPMSQPMPVPPESVYALPPPADPNYHMPKMSHKSPFHLVKDANEEHHKLRLKPNELYSSEEASAAYESANNDQVAEDLAKDYGAAPRISIHRFTRQQ</sequence>
<feature type="region of interest" description="Disordered" evidence="1">
    <location>
        <begin position="115"/>
        <end position="187"/>
    </location>
</feature>
<feature type="region of interest" description="Disordered" evidence="1">
    <location>
        <begin position="199"/>
        <end position="218"/>
    </location>
</feature>
<reference evidence="4" key="1">
    <citation type="journal article" date="2020" name="PLoS Negl. Trop. Dis.">
        <title>High-quality nuclear genome for Sarcoptes scabiei-A critical resource for a neglected parasite.</title>
        <authorList>
            <person name="Korhonen P.K."/>
            <person name="Gasser R.B."/>
            <person name="Ma G."/>
            <person name="Wang T."/>
            <person name="Stroehlein A.J."/>
            <person name="Young N.D."/>
            <person name="Ang C.S."/>
            <person name="Fernando D.D."/>
            <person name="Lu H.C."/>
            <person name="Taylor S."/>
            <person name="Reynolds S.L."/>
            <person name="Mofiz E."/>
            <person name="Najaraj S.H."/>
            <person name="Gowda H."/>
            <person name="Madugundu A."/>
            <person name="Renuse S."/>
            <person name="Holt D."/>
            <person name="Pandey A."/>
            <person name="Papenfuss A.T."/>
            <person name="Fischer K."/>
        </authorList>
    </citation>
    <scope>NUCLEOTIDE SEQUENCE [LARGE SCALE GENOMIC DNA]</scope>
</reference>
<keyword evidence="4" id="KW-1185">Reference proteome</keyword>
<feature type="compositionally biased region" description="Basic and acidic residues" evidence="1">
    <location>
        <begin position="124"/>
        <end position="135"/>
    </location>
</feature>
<proteinExistence type="predicted"/>
<gene>
    <name evidence="2" type="ORF">SSS_7719</name>
</gene>
<feature type="compositionally biased region" description="Pro residues" evidence="1">
    <location>
        <begin position="199"/>
        <end position="211"/>
    </location>
</feature>
<protein>
    <submittedName>
        <fullName evidence="2 3">Uncharacterized protein</fullName>
    </submittedName>
</protein>
<evidence type="ECO:0000313" key="3">
    <source>
        <dbReference type="EnsemblMetazoa" id="KAF7492188.1"/>
    </source>
</evidence>
<feature type="compositionally biased region" description="Pro residues" evidence="1">
    <location>
        <begin position="270"/>
        <end position="280"/>
    </location>
</feature>
<organism evidence="2">
    <name type="scientific">Sarcoptes scabiei</name>
    <name type="common">Itch mite</name>
    <name type="synonym">Acarus scabiei</name>
    <dbReference type="NCBI Taxonomy" id="52283"/>
    <lineage>
        <taxon>Eukaryota</taxon>
        <taxon>Metazoa</taxon>
        <taxon>Ecdysozoa</taxon>
        <taxon>Arthropoda</taxon>
        <taxon>Chelicerata</taxon>
        <taxon>Arachnida</taxon>
        <taxon>Acari</taxon>
        <taxon>Acariformes</taxon>
        <taxon>Sarcoptiformes</taxon>
        <taxon>Astigmata</taxon>
        <taxon>Psoroptidia</taxon>
        <taxon>Sarcoptoidea</taxon>
        <taxon>Sarcoptidae</taxon>
        <taxon>Sarcoptinae</taxon>
        <taxon>Sarcoptes</taxon>
    </lineage>
</organism>
<dbReference type="EMBL" id="WVUK01000056">
    <property type="protein sequence ID" value="KAF7492188.1"/>
    <property type="molecule type" value="Genomic_DNA"/>
</dbReference>
<evidence type="ECO:0000313" key="2">
    <source>
        <dbReference type="EMBL" id="KAF7492188.1"/>
    </source>
</evidence>
<evidence type="ECO:0000256" key="1">
    <source>
        <dbReference type="SAM" id="MobiDB-lite"/>
    </source>
</evidence>
<feature type="region of interest" description="Disordered" evidence="1">
    <location>
        <begin position="225"/>
        <end position="255"/>
    </location>
</feature>
<dbReference type="EnsemblMetazoa" id="SSS_7719s_mrna">
    <property type="protein sequence ID" value="KAF7492188.1"/>
    <property type="gene ID" value="SSS_7719"/>
</dbReference>
<reference evidence="3" key="3">
    <citation type="submission" date="2022-06" db="UniProtKB">
        <authorList>
            <consortium name="EnsemblMetazoa"/>
        </authorList>
    </citation>
    <scope>IDENTIFICATION</scope>
</reference>
<name>A0A834REQ4_SARSC</name>
<dbReference type="OrthoDB" id="6516711at2759"/>
<reference evidence="2" key="2">
    <citation type="submission" date="2020-01" db="EMBL/GenBank/DDBJ databases">
        <authorList>
            <person name="Korhonen P.K.K."/>
            <person name="Guangxu M.G."/>
            <person name="Wang T.W."/>
            <person name="Stroehlein A.J.S."/>
            <person name="Young N.D."/>
            <person name="Ang C.-S.A."/>
            <person name="Fernando D.W.F."/>
            <person name="Lu H.L."/>
            <person name="Taylor S.T."/>
            <person name="Ehtesham M.E.M."/>
            <person name="Najaraj S.H.N."/>
            <person name="Harsha G.H.G."/>
            <person name="Madugundu A.M."/>
            <person name="Renuse S.R."/>
            <person name="Holt D.H."/>
            <person name="Pandey A.P."/>
            <person name="Papenfuss A.P."/>
            <person name="Gasser R.B.G."/>
            <person name="Fischer K.F."/>
        </authorList>
    </citation>
    <scope>NUCLEOTIDE SEQUENCE</scope>
    <source>
        <strain evidence="2">SSS_KF_BRIS2020</strain>
    </source>
</reference>